<feature type="signal peptide" evidence="5">
    <location>
        <begin position="1"/>
        <end position="22"/>
    </location>
</feature>
<evidence type="ECO:0000313" key="7">
    <source>
        <dbReference type="EMBL" id="QLI82699.1"/>
    </source>
</evidence>
<evidence type="ECO:0000313" key="8">
    <source>
        <dbReference type="Proteomes" id="UP000510822"/>
    </source>
</evidence>
<evidence type="ECO:0000259" key="6">
    <source>
        <dbReference type="PROSITE" id="PS51123"/>
    </source>
</evidence>
<evidence type="ECO:0000256" key="5">
    <source>
        <dbReference type="SAM" id="SignalP"/>
    </source>
</evidence>
<dbReference type="EMBL" id="CP058952">
    <property type="protein sequence ID" value="QLI82699.1"/>
    <property type="molecule type" value="Genomic_DNA"/>
</dbReference>
<comment type="subcellular location">
    <subcellularLocation>
        <location evidence="1">Cell outer membrane</location>
    </subcellularLocation>
</comment>
<name>A0A7D5VB31_9NEIS</name>
<dbReference type="CDD" id="cd07185">
    <property type="entry name" value="OmpA_C-like"/>
    <property type="match status" value="1"/>
</dbReference>
<dbReference type="PRINTS" id="PR01021">
    <property type="entry name" value="OMPADOMAIN"/>
</dbReference>
<dbReference type="PANTHER" id="PTHR30329">
    <property type="entry name" value="STATOR ELEMENT OF FLAGELLAR MOTOR COMPLEX"/>
    <property type="match status" value="1"/>
</dbReference>
<dbReference type="PROSITE" id="PS51123">
    <property type="entry name" value="OMPA_2"/>
    <property type="match status" value="1"/>
</dbReference>
<dbReference type="KEGG" id="cfon:HZU75_14875"/>
<organism evidence="7 8">
    <name type="scientific">Chitinibacter fontanus</name>
    <dbReference type="NCBI Taxonomy" id="1737446"/>
    <lineage>
        <taxon>Bacteria</taxon>
        <taxon>Pseudomonadati</taxon>
        <taxon>Pseudomonadota</taxon>
        <taxon>Betaproteobacteria</taxon>
        <taxon>Neisseriales</taxon>
        <taxon>Chitinibacteraceae</taxon>
        <taxon>Chitinibacter</taxon>
    </lineage>
</organism>
<dbReference type="InterPro" id="IPR050330">
    <property type="entry name" value="Bact_OuterMem_StrucFunc"/>
</dbReference>
<evidence type="ECO:0000256" key="3">
    <source>
        <dbReference type="ARBA" id="ARBA00023237"/>
    </source>
</evidence>
<proteinExistence type="predicted"/>
<dbReference type="Proteomes" id="UP000510822">
    <property type="component" value="Chromosome"/>
</dbReference>
<dbReference type="AlphaFoldDB" id="A0A7D5VB31"/>
<keyword evidence="8" id="KW-1185">Reference proteome</keyword>
<accession>A0A7D5VB31</accession>
<feature type="chain" id="PRO_5028803160" evidence="5">
    <location>
        <begin position="23"/>
        <end position="231"/>
    </location>
</feature>
<dbReference type="GO" id="GO:0009279">
    <property type="term" value="C:cell outer membrane"/>
    <property type="evidence" value="ECO:0007669"/>
    <property type="project" value="UniProtKB-SubCell"/>
</dbReference>
<evidence type="ECO:0000256" key="2">
    <source>
        <dbReference type="ARBA" id="ARBA00023136"/>
    </source>
</evidence>
<reference evidence="7 8" key="1">
    <citation type="journal article" date="2016" name="Int. J. Syst. Evol. Microbiol.">
        <title>Chitinibacter fontanus sp. nov., isolated from a spring.</title>
        <authorList>
            <person name="Sheu S.Y."/>
            <person name="Li Y.S."/>
            <person name="Young C.C."/>
            <person name="Chen W.M."/>
        </authorList>
    </citation>
    <scope>NUCLEOTIDE SEQUENCE [LARGE SCALE GENOMIC DNA]</scope>
    <source>
        <strain evidence="7 8">STM-7</strain>
    </source>
</reference>
<sequence>MIKQSIASLAIVAAFASFGAQAATDAYVTNSTNVSDANPEGVVKNGIGECWQTGSWSADKAVKGCPGYVEPTVATPAPKPAPVVVAPKPVATKKQFTLKSDALFDFNKATLKPAGKDALDALVVEVKNLKPTEGSAIVVGYTDRIGSEKYNQALSERRAEAVRAYLVAQAPNAADMIKAEGRGEANPVTGDTCNNIKDSKKTRAKLVECLAPDRRVEVEVNGVTVETVEVK</sequence>
<dbReference type="SUPFAM" id="SSF103088">
    <property type="entry name" value="OmpA-like"/>
    <property type="match status" value="1"/>
</dbReference>
<dbReference type="RefSeq" id="WP_180306775.1">
    <property type="nucleotide sequence ID" value="NZ_CP058952.1"/>
</dbReference>
<keyword evidence="2 4" id="KW-0472">Membrane</keyword>
<keyword evidence="5" id="KW-0732">Signal</keyword>
<gene>
    <name evidence="7" type="ORF">HZU75_14875</name>
</gene>
<protein>
    <submittedName>
        <fullName evidence="7">OmpA family protein</fullName>
    </submittedName>
</protein>
<dbReference type="PANTHER" id="PTHR30329:SF21">
    <property type="entry name" value="LIPOPROTEIN YIAD-RELATED"/>
    <property type="match status" value="1"/>
</dbReference>
<evidence type="ECO:0000256" key="1">
    <source>
        <dbReference type="ARBA" id="ARBA00004442"/>
    </source>
</evidence>
<dbReference type="InterPro" id="IPR006664">
    <property type="entry name" value="OMP_bac"/>
</dbReference>
<feature type="domain" description="OmpA-like" evidence="6">
    <location>
        <begin position="91"/>
        <end position="224"/>
    </location>
</feature>
<keyword evidence="3" id="KW-0998">Cell outer membrane</keyword>
<dbReference type="Gene3D" id="3.30.1330.60">
    <property type="entry name" value="OmpA-like domain"/>
    <property type="match status" value="1"/>
</dbReference>
<dbReference type="Pfam" id="PF00691">
    <property type="entry name" value="OmpA"/>
    <property type="match status" value="1"/>
</dbReference>
<dbReference type="InterPro" id="IPR006665">
    <property type="entry name" value="OmpA-like"/>
</dbReference>
<evidence type="ECO:0000256" key="4">
    <source>
        <dbReference type="PROSITE-ProRule" id="PRU00473"/>
    </source>
</evidence>
<dbReference type="InterPro" id="IPR036737">
    <property type="entry name" value="OmpA-like_sf"/>
</dbReference>